<dbReference type="GO" id="GO:0005737">
    <property type="term" value="C:cytoplasm"/>
    <property type="evidence" value="ECO:0007669"/>
    <property type="project" value="TreeGrafter"/>
</dbReference>
<organism evidence="9 10">
    <name type="scientific">Strongyloides papillosus</name>
    <name type="common">Intestinal threadworm</name>
    <dbReference type="NCBI Taxonomy" id="174720"/>
    <lineage>
        <taxon>Eukaryota</taxon>
        <taxon>Metazoa</taxon>
        <taxon>Ecdysozoa</taxon>
        <taxon>Nematoda</taxon>
        <taxon>Chromadorea</taxon>
        <taxon>Rhabditida</taxon>
        <taxon>Tylenchina</taxon>
        <taxon>Panagrolaimomorpha</taxon>
        <taxon>Strongyloidoidea</taxon>
        <taxon>Strongyloididae</taxon>
        <taxon>Strongyloides</taxon>
    </lineage>
</organism>
<accession>A0A0N5BHW1</accession>
<evidence type="ECO:0000256" key="1">
    <source>
        <dbReference type="ARBA" id="ARBA00004167"/>
    </source>
</evidence>
<dbReference type="AlphaFoldDB" id="A0A0N5BHW1"/>
<keyword evidence="9" id="KW-1185">Reference proteome</keyword>
<proteinExistence type="inferred from homology"/>
<dbReference type="InterPro" id="IPR008166">
    <property type="entry name" value="Glyco_transf_92"/>
</dbReference>
<evidence type="ECO:0000256" key="2">
    <source>
        <dbReference type="ARBA" id="ARBA00007647"/>
    </source>
</evidence>
<feature type="transmembrane region" description="Helical" evidence="8">
    <location>
        <begin position="12"/>
        <end position="34"/>
    </location>
</feature>
<protein>
    <recommendedName>
        <fullName evidence="8">Glycosyltransferase family 92 protein</fullName>
        <ecNumber evidence="8">2.4.1.-</ecNumber>
    </recommendedName>
</protein>
<keyword evidence="3 8" id="KW-0328">Glycosyltransferase</keyword>
<dbReference type="EC" id="2.4.1.-" evidence="8"/>
<dbReference type="Pfam" id="PF01697">
    <property type="entry name" value="Glyco_transf_92"/>
    <property type="match status" value="1"/>
</dbReference>
<dbReference type="PANTHER" id="PTHR21461:SF69">
    <property type="entry name" value="GLYCOSYLTRANSFERASE FAMILY 92 PROTEIN"/>
    <property type="match status" value="1"/>
</dbReference>
<evidence type="ECO:0000256" key="3">
    <source>
        <dbReference type="ARBA" id="ARBA00022676"/>
    </source>
</evidence>
<evidence type="ECO:0000313" key="10">
    <source>
        <dbReference type="WBParaSite" id="SPAL_0000554600.1"/>
    </source>
</evidence>
<dbReference type="WBParaSite" id="SPAL_0000554600.1">
    <property type="protein sequence ID" value="SPAL_0000554600.1"/>
    <property type="gene ID" value="SPAL_0000554600"/>
</dbReference>
<comment type="subcellular location">
    <subcellularLocation>
        <location evidence="1">Membrane</location>
        <topology evidence="1">Single-pass membrane protein</topology>
    </subcellularLocation>
</comment>
<dbReference type="GO" id="GO:0016757">
    <property type="term" value="F:glycosyltransferase activity"/>
    <property type="evidence" value="ECO:0007669"/>
    <property type="project" value="UniProtKB-UniRule"/>
</dbReference>
<keyword evidence="5 8" id="KW-0812">Transmembrane</keyword>
<keyword evidence="4 8" id="KW-0808">Transferase</keyword>
<name>A0A0N5BHW1_STREA</name>
<evidence type="ECO:0000256" key="5">
    <source>
        <dbReference type="ARBA" id="ARBA00022692"/>
    </source>
</evidence>
<evidence type="ECO:0000256" key="4">
    <source>
        <dbReference type="ARBA" id="ARBA00022679"/>
    </source>
</evidence>
<keyword evidence="6 8" id="KW-1133">Transmembrane helix</keyword>
<evidence type="ECO:0000313" key="9">
    <source>
        <dbReference type="Proteomes" id="UP000046392"/>
    </source>
</evidence>
<evidence type="ECO:0000256" key="7">
    <source>
        <dbReference type="ARBA" id="ARBA00023136"/>
    </source>
</evidence>
<reference evidence="10" key="1">
    <citation type="submission" date="2017-02" db="UniProtKB">
        <authorList>
            <consortium name="WormBaseParasite"/>
        </authorList>
    </citation>
    <scope>IDENTIFICATION</scope>
</reference>
<evidence type="ECO:0000256" key="6">
    <source>
        <dbReference type="ARBA" id="ARBA00022989"/>
    </source>
</evidence>
<dbReference type="GO" id="GO:0016020">
    <property type="term" value="C:membrane"/>
    <property type="evidence" value="ECO:0007669"/>
    <property type="project" value="UniProtKB-SubCell"/>
</dbReference>
<comment type="similarity">
    <text evidence="2 8">Belongs to the glycosyltransferase 92 family.</text>
</comment>
<dbReference type="PANTHER" id="PTHR21461">
    <property type="entry name" value="GLYCOSYLTRANSFERASE FAMILY 92 PROTEIN"/>
    <property type="match status" value="1"/>
</dbReference>
<evidence type="ECO:0000256" key="8">
    <source>
        <dbReference type="RuleBase" id="RU366017"/>
    </source>
</evidence>
<sequence length="506" mass="60103">MRRIWKLFLKIWTSKLALAFLIIVLLIIKINIYFTNISSINYYKCFEDVKIGEYLSDFYGSFNDALEPIEFLWKLRNGTITENDKKGYKEITSFLYHYYCPYRYYSDSTTKHDGWNKNPPFYIFSSYYDDRDSDFFLGRPVLQIISSAYNSTYVNDRDYYCHFFDSTTKNYLYSSPIMVRTLWNRAWDPRLSFYTSFLLTCPIKRNNMNVVFNVGGPYCPNKKLPLNSFVIPQQSNGDDIKITTCVKGLDFDEDLSIKLIEWIEWQKYFGINHITFYHYKVHSNMDKVLKYYVDNSYVTVIPLTLPGYQPNDPEERSLFIRRNKQQKRRNELIPYNDCFYRHLKDSQYILVIDIDEIVVTMNDIKYQEMIKLIPDYKYSSIMVQNVFKFKNNSQILDKNLPLGSHKYRCKDSQGKEAYAKPFISTKYASSVFTHFAFHKQVNGTKKFYLPKEIGIKLHFKDTCPSESMYECDKLLNSTIDDDLLFSRSKNVRENIIKVGLALKLIN</sequence>
<keyword evidence="7 8" id="KW-0472">Membrane</keyword>
<dbReference type="Proteomes" id="UP000046392">
    <property type="component" value="Unplaced"/>
</dbReference>